<evidence type="ECO:0000256" key="3">
    <source>
        <dbReference type="ARBA" id="ARBA00022679"/>
    </source>
</evidence>
<dbReference type="InterPro" id="IPR045097">
    <property type="entry name" value="Thymidate_synth/dCMP_Mease"/>
</dbReference>
<dbReference type="STRING" id="868131.MSWAN_1260"/>
<dbReference type="PANTHER" id="PTHR11548:SF1">
    <property type="entry name" value="THYMIDYLATE SYNTHASE 1"/>
    <property type="match status" value="1"/>
</dbReference>
<dbReference type="CDD" id="cd00351">
    <property type="entry name" value="TS_Pyrimidine_HMase"/>
    <property type="match status" value="1"/>
</dbReference>
<dbReference type="Proteomes" id="UP000009231">
    <property type="component" value="Chromosome"/>
</dbReference>
<proteinExistence type="predicted"/>
<evidence type="ECO:0000256" key="2">
    <source>
        <dbReference type="ARBA" id="ARBA00022603"/>
    </source>
</evidence>
<feature type="domain" description="Thymidylate synthase/dCMP hydroxymethylase" evidence="5">
    <location>
        <begin position="70"/>
        <end position="211"/>
    </location>
</feature>
<dbReference type="GO" id="GO:0032259">
    <property type="term" value="P:methylation"/>
    <property type="evidence" value="ECO:0007669"/>
    <property type="project" value="UniProtKB-KW"/>
</dbReference>
<dbReference type="SUPFAM" id="SSF55831">
    <property type="entry name" value="Thymidylate synthase/dCMP hydroxymethylase"/>
    <property type="match status" value="1"/>
</dbReference>
<dbReference type="HOGENOM" id="CLU_084975_0_0_2"/>
<keyword evidence="4" id="KW-0545">Nucleotide biosynthesis</keyword>
<keyword evidence="2" id="KW-0489">Methyltransferase</keyword>
<dbReference type="InterPro" id="IPR014620">
    <property type="entry name" value="Thymidylate_synthase_arc"/>
</dbReference>
<keyword evidence="3" id="KW-0808">Transferase</keyword>
<evidence type="ECO:0000313" key="7">
    <source>
        <dbReference type="Proteomes" id="UP000009231"/>
    </source>
</evidence>
<name>F6D664_METPW</name>
<dbReference type="NCBIfam" id="TIGR03283">
    <property type="entry name" value="thy_syn_methano"/>
    <property type="match status" value="1"/>
</dbReference>
<keyword evidence="7" id="KW-1185">Reference proteome</keyword>
<dbReference type="InterPro" id="IPR036926">
    <property type="entry name" value="Thymidate_synth/dCMP_Mease_sf"/>
</dbReference>
<protein>
    <submittedName>
        <fullName evidence="6">Thymidylate synthase, methanogen type</fullName>
    </submittedName>
</protein>
<dbReference type="KEGG" id="mew:MSWAN_1260"/>
<dbReference type="PANTHER" id="PTHR11548">
    <property type="entry name" value="THYMIDYLATE SYNTHASE 1"/>
    <property type="match status" value="1"/>
</dbReference>
<dbReference type="GO" id="GO:0004799">
    <property type="term" value="F:thymidylate synthase activity"/>
    <property type="evidence" value="ECO:0007669"/>
    <property type="project" value="InterPro"/>
</dbReference>
<dbReference type="PIRSF" id="PIRSF036752">
    <property type="entry name" value="TSase_MJ051"/>
    <property type="match status" value="1"/>
</dbReference>
<dbReference type="eggNOG" id="arCOG03214">
    <property type="taxonomic scope" value="Archaea"/>
</dbReference>
<evidence type="ECO:0000259" key="5">
    <source>
        <dbReference type="Pfam" id="PF00303"/>
    </source>
</evidence>
<dbReference type="GO" id="GO:0006231">
    <property type="term" value="P:dTMP biosynthetic process"/>
    <property type="evidence" value="ECO:0007669"/>
    <property type="project" value="TreeGrafter"/>
</dbReference>
<organism evidence="6 7">
    <name type="scientific">Methanobacterium paludis (strain DSM 25820 / JCM 18151 / SWAN1)</name>
    <dbReference type="NCBI Taxonomy" id="868131"/>
    <lineage>
        <taxon>Archaea</taxon>
        <taxon>Methanobacteriati</taxon>
        <taxon>Methanobacteriota</taxon>
        <taxon>Methanomada group</taxon>
        <taxon>Methanobacteria</taxon>
        <taxon>Methanobacteriales</taxon>
        <taxon>Methanobacteriaceae</taxon>
        <taxon>Methanobacterium</taxon>
    </lineage>
</organism>
<reference evidence="6 7" key="1">
    <citation type="journal article" date="2014" name="Int. J. Syst. Evol. Microbiol.">
        <title>Methanobacterium paludis sp. nov. and a novel strain of Methanobacterium lacus isolated from northern peatlands.</title>
        <authorList>
            <person name="Cadillo-Quiroz H."/>
            <person name="Brauer S.L."/>
            <person name="Goodson N."/>
            <person name="Yavitt J.B."/>
            <person name="Zinder S.H."/>
        </authorList>
    </citation>
    <scope>NUCLEOTIDE SEQUENCE [LARGE SCALE GENOMIC DNA]</scope>
    <source>
        <strain evidence="7">DSM 25820 / JCM 18151 / SWAN1</strain>
    </source>
</reference>
<dbReference type="GeneID" id="10668765"/>
<accession>F6D664</accession>
<keyword evidence="1" id="KW-0963">Cytoplasm</keyword>
<evidence type="ECO:0000256" key="1">
    <source>
        <dbReference type="ARBA" id="ARBA00022490"/>
    </source>
</evidence>
<evidence type="ECO:0000256" key="4">
    <source>
        <dbReference type="ARBA" id="ARBA00022727"/>
    </source>
</evidence>
<dbReference type="RefSeq" id="WP_013825778.1">
    <property type="nucleotide sequence ID" value="NC_015574.1"/>
</dbReference>
<dbReference type="OrthoDB" id="68092at2157"/>
<dbReference type="InterPro" id="IPR023451">
    <property type="entry name" value="Thymidate_synth/dCMP_Mease_dom"/>
</dbReference>
<evidence type="ECO:0000313" key="6">
    <source>
        <dbReference type="EMBL" id="AEG18277.1"/>
    </source>
</evidence>
<dbReference type="GO" id="GO:0005829">
    <property type="term" value="C:cytosol"/>
    <property type="evidence" value="ECO:0007669"/>
    <property type="project" value="TreeGrafter"/>
</dbReference>
<dbReference type="GO" id="GO:0006235">
    <property type="term" value="P:dTTP biosynthetic process"/>
    <property type="evidence" value="ECO:0007669"/>
    <property type="project" value="InterPro"/>
</dbReference>
<gene>
    <name evidence="6" type="ordered locus">MSWAN_1260</name>
</gene>
<dbReference type="AlphaFoldDB" id="F6D664"/>
<dbReference type="EMBL" id="CP002772">
    <property type="protein sequence ID" value="AEG18277.1"/>
    <property type="molecule type" value="Genomic_DNA"/>
</dbReference>
<sequence length="214" mass="24612">MVTIKTATAEDAWKMIVKQVMKNGIQLEDERDSVTKELLNVVVIVEEPSISKPPEGYFWTGEKLKRYKKQFLDPDGQGFAYTYGNRLREHFGFKVGKNIYRVKTDQIEAVIKRLRENKTTRRATMTAFDPSIDHYQDEIPCMILVDFKIRKNKLYTTALWRSQDIYGAWIPNFFGLSGLADHVAGAVKVTLGPITIHSISAHIYENNFKDASKF</sequence>
<dbReference type="Gene3D" id="3.30.572.10">
    <property type="entry name" value="Thymidylate synthase/dCMP hydroxymethylase domain"/>
    <property type="match status" value="1"/>
</dbReference>
<dbReference type="Pfam" id="PF00303">
    <property type="entry name" value="Thymidylat_synt"/>
    <property type="match status" value="1"/>
</dbReference>